<dbReference type="Proteomes" id="UP000325827">
    <property type="component" value="Unassembled WGS sequence"/>
</dbReference>
<feature type="compositionally biased region" description="Low complexity" evidence="2">
    <location>
        <begin position="266"/>
        <end position="277"/>
    </location>
</feature>
<dbReference type="OrthoDB" id="3541690at2"/>
<feature type="region of interest" description="Disordered" evidence="2">
    <location>
        <begin position="249"/>
        <end position="286"/>
    </location>
</feature>
<dbReference type="EMBL" id="VYSA01000002">
    <property type="protein sequence ID" value="KAA9107892.1"/>
    <property type="molecule type" value="Genomic_DNA"/>
</dbReference>
<evidence type="ECO:0000313" key="3">
    <source>
        <dbReference type="EMBL" id="KAA9107892.1"/>
    </source>
</evidence>
<proteinExistence type="predicted"/>
<organism evidence="3 4">
    <name type="scientific">Microbacterium rhizomatis</name>
    <dbReference type="NCBI Taxonomy" id="1631477"/>
    <lineage>
        <taxon>Bacteria</taxon>
        <taxon>Bacillati</taxon>
        <taxon>Actinomycetota</taxon>
        <taxon>Actinomycetes</taxon>
        <taxon>Micrococcales</taxon>
        <taxon>Microbacteriaceae</taxon>
        <taxon>Microbacterium</taxon>
    </lineage>
</organism>
<evidence type="ECO:0000256" key="1">
    <source>
        <dbReference type="SAM" id="Coils"/>
    </source>
</evidence>
<keyword evidence="4" id="KW-1185">Reference proteome</keyword>
<evidence type="ECO:0000313" key="4">
    <source>
        <dbReference type="Proteomes" id="UP000325827"/>
    </source>
</evidence>
<comment type="caution">
    <text evidence="3">The sequence shown here is derived from an EMBL/GenBank/DDBJ whole genome shotgun (WGS) entry which is preliminary data.</text>
</comment>
<reference evidence="4" key="1">
    <citation type="submission" date="2019-09" db="EMBL/GenBank/DDBJ databases">
        <title>Mumia zhuanghuii sp. nov. isolated from the intestinal contents of plateau pika (Ochotona curzoniae) in the Qinghai-Tibet plateau of China.</title>
        <authorList>
            <person name="Tian Z."/>
        </authorList>
    </citation>
    <scope>NUCLEOTIDE SEQUENCE [LARGE SCALE GENOMIC DNA]</scope>
    <source>
        <strain evidence="4">JCM 30598</strain>
    </source>
</reference>
<name>A0A5J5IZQ0_9MICO</name>
<evidence type="ECO:0000256" key="2">
    <source>
        <dbReference type="SAM" id="MobiDB-lite"/>
    </source>
</evidence>
<protein>
    <submittedName>
        <fullName evidence="3">Transposase</fullName>
    </submittedName>
</protein>
<keyword evidence="1" id="KW-0175">Coiled coil</keyword>
<dbReference type="RefSeq" id="WP_150448922.1">
    <property type="nucleotide sequence ID" value="NZ_VYSA01000002.1"/>
</dbReference>
<accession>A0A5J5IZQ0</accession>
<gene>
    <name evidence="3" type="ORF">F6B43_10720</name>
</gene>
<dbReference type="AlphaFoldDB" id="A0A5J5IZQ0"/>
<sequence length="286" mass="30083">MKDAADSAGESTAAALDAAADELYALTPDRFTAARNARAGVSDRAAAASIKALRKPSVAAWAVNLLARGGKLGDALDLAAALREAQDDLDAAELKTLSTQRRALVAALAKHAVDLARSEGVTVSSAARDEVEKTINAAVMDAGAAAAVMTGRLVRTLEATGFDEVDVTDAVAGTTPLPTQRPSRDDLAERRARKAAELAVREAERTASEAARELARAEARSTKAQERAELLHERVDDLRAQLERMLADAEDADSEAHRLDRERADAASAARSAAQAAERARGKREA</sequence>
<feature type="compositionally biased region" description="Basic and acidic residues" evidence="2">
    <location>
        <begin position="254"/>
        <end position="265"/>
    </location>
</feature>
<feature type="coiled-coil region" evidence="1">
    <location>
        <begin position="75"/>
        <end position="102"/>
    </location>
</feature>